<dbReference type="InterPro" id="IPR011059">
    <property type="entry name" value="Metal-dep_hydrolase_composite"/>
</dbReference>
<comment type="cofactor">
    <cofactor evidence="1">
        <name>Zn(2+)</name>
        <dbReference type="ChEBI" id="CHEBI:29105"/>
    </cofactor>
</comment>
<feature type="compositionally biased region" description="Polar residues" evidence="10">
    <location>
        <begin position="200"/>
        <end position="229"/>
    </location>
</feature>
<name>A0A0V1IVT2_TRIPS</name>
<dbReference type="CDD" id="cd01314">
    <property type="entry name" value="D-HYD"/>
    <property type="match status" value="1"/>
</dbReference>
<comment type="caution">
    <text evidence="12">The sequence shown here is derived from an EMBL/GenBank/DDBJ whole genome shotgun (WGS) entry which is preliminary data.</text>
</comment>
<dbReference type="PANTHER" id="PTHR11647:SF1">
    <property type="entry name" value="COLLAPSIN RESPONSE MEDIATOR PROTEIN"/>
    <property type="match status" value="1"/>
</dbReference>
<evidence type="ECO:0000256" key="10">
    <source>
        <dbReference type="SAM" id="MobiDB-lite"/>
    </source>
</evidence>
<comment type="subunit">
    <text evidence="3">Homotetramer.</text>
</comment>
<comment type="catalytic activity">
    <reaction evidence="7">
        <text>5,6-dihydrouracil + H2O = 3-(carbamoylamino)propanoate + H(+)</text>
        <dbReference type="Rhea" id="RHEA:16121"/>
        <dbReference type="ChEBI" id="CHEBI:11892"/>
        <dbReference type="ChEBI" id="CHEBI:15377"/>
        <dbReference type="ChEBI" id="CHEBI:15378"/>
        <dbReference type="ChEBI" id="CHEBI:15901"/>
        <dbReference type="EC" id="3.5.2.2"/>
    </reaction>
</comment>
<dbReference type="Proteomes" id="UP000054826">
    <property type="component" value="Unassembled WGS sequence"/>
</dbReference>
<dbReference type="FunFam" id="3.20.20.140:FF:000001">
    <property type="entry name" value="Dihydropyrimidinase like 3"/>
    <property type="match status" value="1"/>
</dbReference>
<accession>A0A0V1IVT2</accession>
<feature type="domain" description="Amidohydrolase-related" evidence="11">
    <location>
        <begin position="323"/>
        <end position="713"/>
    </location>
</feature>
<evidence type="ECO:0000256" key="4">
    <source>
        <dbReference type="ARBA" id="ARBA00022723"/>
    </source>
</evidence>
<dbReference type="InterPro" id="IPR006680">
    <property type="entry name" value="Amidohydro-rel"/>
</dbReference>
<dbReference type="SUPFAM" id="SSF51338">
    <property type="entry name" value="Composite domain of metallo-dependent hydrolases"/>
    <property type="match status" value="2"/>
</dbReference>
<dbReference type="GO" id="GO:0046872">
    <property type="term" value="F:metal ion binding"/>
    <property type="evidence" value="ECO:0007669"/>
    <property type="project" value="UniProtKB-KW"/>
</dbReference>
<evidence type="ECO:0000256" key="2">
    <source>
        <dbReference type="ARBA" id="ARBA00008829"/>
    </source>
</evidence>
<evidence type="ECO:0000256" key="3">
    <source>
        <dbReference type="ARBA" id="ARBA00011881"/>
    </source>
</evidence>
<evidence type="ECO:0000256" key="7">
    <source>
        <dbReference type="ARBA" id="ARBA00036696"/>
    </source>
</evidence>
<sequence length="825" mass="90674">LSFLTVEAPRPGSAYSQAASSGLVPFGRVKIFPFISAFVWKTSRPGKLAFAMQPGNNAETPPPRCSNDSFFILIPPASAQTDHRHRHVGGSELVRTEHPVPNPVLSRTDACFSRTTTSGWIWNPRDRASSASPTFSIQKRSGAIFDLIDQSGYSANVGQLSRSWQPRSTKSHHFQRNVSNAAEEAKGIKIVKPSGRPATSRASNFANVSPRNPKHPQQQTASTRLQTKQFSKKKSSPRNHNPSNVQLIPFISGFRPRKRLPMKATPHFASEANMHTLIIKGGKVINEDCILHADILVKDGKIQEISQNLEVKDARVINAEGKYIFPGGIDSHTHFEWQSMGVTSADDFFRGTKAAVAGGTTLIVNCIQTDQNSLLNTFNEWKSRADSKVCCDYAFSVALKDWSDQTKQEMNELVMKHGVNNFKLCTASKDSAFLKDTILYQTYKHCKALGALARIHAEHGDLISVKEQELKATGANKINPAAILLSRPELLESEMTMRVCSVAQLANCPLNVTSVMSKSAAKKIASARKNGQVVFGETTCAALGADGSHIYDSNFKNAAALVTSPPIRPESGLRWKFINRLACDELQMVSSGHCAFTSQQKNVGLNDFSRIPFGVHGAEERMMIVWQSAVNTGKMDLMRFVAVTSSNAAKIFNIYPKKGRIAVGSDADLVIWDPKAERIISSEKHQSASDCNIFEGFRCVGIPVITISNGNIVFENGEVTATAGNGKYISLAPFSGVVYDRILAREKIPHHMLDGLHLESEINKDHANHTNADEFHNRPLTKAGYRNLLDSSFALSGAQVDDDKDIRRMSKRVVKPPGGDSHRIW</sequence>
<evidence type="ECO:0000256" key="9">
    <source>
        <dbReference type="PIRSR" id="PIRSR611778-50"/>
    </source>
</evidence>
<dbReference type="EMBL" id="JYDV01000176">
    <property type="protein sequence ID" value="KRZ26744.1"/>
    <property type="molecule type" value="Genomic_DNA"/>
</dbReference>
<comment type="similarity">
    <text evidence="2">Belongs to the metallo-dependent hydrolases superfamily. Hydantoinase/dihydropyrimidinase family.</text>
</comment>
<dbReference type="Gene3D" id="3.20.20.140">
    <property type="entry name" value="Metal-dependent hydrolases"/>
    <property type="match status" value="1"/>
</dbReference>
<evidence type="ECO:0000256" key="5">
    <source>
        <dbReference type="ARBA" id="ARBA00022801"/>
    </source>
</evidence>
<dbReference type="EC" id="3.5.2.2" evidence="8"/>
<keyword evidence="6" id="KW-0862">Zinc</keyword>
<dbReference type="AlphaFoldDB" id="A0A0V1IVT2"/>
<gene>
    <name evidence="12" type="primary">DPYSL2</name>
    <name evidence="12" type="ORF">T4C_10546</name>
</gene>
<organism evidence="12 13">
    <name type="scientific">Trichinella pseudospiralis</name>
    <name type="common">Parasitic roundworm</name>
    <dbReference type="NCBI Taxonomy" id="6337"/>
    <lineage>
        <taxon>Eukaryota</taxon>
        <taxon>Metazoa</taxon>
        <taxon>Ecdysozoa</taxon>
        <taxon>Nematoda</taxon>
        <taxon>Enoplea</taxon>
        <taxon>Dorylaimia</taxon>
        <taxon>Trichinellida</taxon>
        <taxon>Trichinellidae</taxon>
        <taxon>Trichinella</taxon>
    </lineage>
</organism>
<protein>
    <recommendedName>
        <fullName evidence="8">dihydropyrimidinase</fullName>
        <ecNumber evidence="8">3.5.2.2</ecNumber>
    </recommendedName>
</protein>
<keyword evidence="4" id="KW-0479">Metal-binding</keyword>
<dbReference type="GO" id="GO:0005829">
    <property type="term" value="C:cytosol"/>
    <property type="evidence" value="ECO:0007669"/>
    <property type="project" value="TreeGrafter"/>
</dbReference>
<dbReference type="GO" id="GO:0006208">
    <property type="term" value="P:pyrimidine nucleobase catabolic process"/>
    <property type="evidence" value="ECO:0007669"/>
    <property type="project" value="TreeGrafter"/>
</dbReference>
<evidence type="ECO:0000313" key="12">
    <source>
        <dbReference type="EMBL" id="KRZ26744.1"/>
    </source>
</evidence>
<dbReference type="InterPro" id="IPR050378">
    <property type="entry name" value="Metallo-dep_Hydrolases_sf"/>
</dbReference>
<evidence type="ECO:0000256" key="8">
    <source>
        <dbReference type="ARBA" id="ARBA00039113"/>
    </source>
</evidence>
<dbReference type="Pfam" id="PF01979">
    <property type="entry name" value="Amidohydro_1"/>
    <property type="match status" value="1"/>
</dbReference>
<feature type="region of interest" description="Disordered" evidence="10">
    <location>
        <begin position="164"/>
        <end position="246"/>
    </location>
</feature>
<dbReference type="InterPro" id="IPR011778">
    <property type="entry name" value="Hydantoinase/dihydroPyrase"/>
</dbReference>
<evidence type="ECO:0000313" key="13">
    <source>
        <dbReference type="Proteomes" id="UP000054826"/>
    </source>
</evidence>
<feature type="modified residue" description="N6-carboxylysine" evidence="9">
    <location>
        <position position="423"/>
    </location>
</feature>
<comment type="PTM">
    <text evidence="9">Carbamylation allows a single lysine to coordinate two divalent metal cations.</text>
</comment>
<dbReference type="NCBIfam" id="TIGR02033">
    <property type="entry name" value="D-hydantoinase"/>
    <property type="match status" value="1"/>
</dbReference>
<evidence type="ECO:0000256" key="6">
    <source>
        <dbReference type="ARBA" id="ARBA00022833"/>
    </source>
</evidence>
<keyword evidence="5" id="KW-0378">Hydrolase</keyword>
<dbReference type="InterPro" id="IPR032466">
    <property type="entry name" value="Metal_Hydrolase"/>
</dbReference>
<evidence type="ECO:0000259" key="11">
    <source>
        <dbReference type="Pfam" id="PF01979"/>
    </source>
</evidence>
<proteinExistence type="inferred from homology"/>
<dbReference type="SUPFAM" id="SSF51556">
    <property type="entry name" value="Metallo-dependent hydrolases"/>
    <property type="match status" value="1"/>
</dbReference>
<dbReference type="PANTHER" id="PTHR11647">
    <property type="entry name" value="HYDRANTOINASE/DIHYDROPYRIMIDINASE FAMILY MEMBER"/>
    <property type="match status" value="1"/>
</dbReference>
<feature type="non-terminal residue" evidence="12">
    <location>
        <position position="1"/>
    </location>
</feature>
<dbReference type="Gene3D" id="2.30.40.10">
    <property type="entry name" value="Urease, subunit C, domain 1"/>
    <property type="match status" value="1"/>
</dbReference>
<evidence type="ECO:0000256" key="1">
    <source>
        <dbReference type="ARBA" id="ARBA00001947"/>
    </source>
</evidence>
<reference evidence="12 13" key="1">
    <citation type="submission" date="2015-01" db="EMBL/GenBank/DDBJ databases">
        <title>Evolution of Trichinella species and genotypes.</title>
        <authorList>
            <person name="Korhonen P.K."/>
            <person name="Edoardo P."/>
            <person name="Giuseppe L.R."/>
            <person name="Gasser R.B."/>
        </authorList>
    </citation>
    <scope>NUCLEOTIDE SEQUENCE [LARGE SCALE GENOMIC DNA]</scope>
    <source>
        <strain evidence="12">ISS176</strain>
    </source>
</reference>
<dbReference type="GO" id="GO:0004157">
    <property type="term" value="F:dihydropyrimidinase activity"/>
    <property type="evidence" value="ECO:0007669"/>
    <property type="project" value="UniProtKB-EC"/>
</dbReference>